<dbReference type="PANTHER" id="PTHR33376:SF2">
    <property type="entry name" value="DICARBOXYLATE-BINDING PERIPLASMIC PROTEIN"/>
    <property type="match status" value="1"/>
</dbReference>
<dbReference type="EMBL" id="BAAANJ010000019">
    <property type="protein sequence ID" value="GAA1819316.1"/>
    <property type="molecule type" value="Genomic_DNA"/>
</dbReference>
<name>A0ABN2MCZ6_9MICO</name>
<keyword evidence="4" id="KW-1185">Reference proteome</keyword>
<dbReference type="PIRSF" id="PIRSF006470">
    <property type="entry name" value="DctB"/>
    <property type="match status" value="1"/>
</dbReference>
<dbReference type="InterPro" id="IPR038404">
    <property type="entry name" value="TRAP_DctP_sf"/>
</dbReference>
<dbReference type="PANTHER" id="PTHR33376">
    <property type="match status" value="1"/>
</dbReference>
<reference evidence="3 4" key="1">
    <citation type="journal article" date="2019" name="Int. J. Syst. Evol. Microbiol.">
        <title>The Global Catalogue of Microorganisms (GCM) 10K type strain sequencing project: providing services to taxonomists for standard genome sequencing and annotation.</title>
        <authorList>
            <consortium name="The Broad Institute Genomics Platform"/>
            <consortium name="The Broad Institute Genome Sequencing Center for Infectious Disease"/>
            <person name="Wu L."/>
            <person name="Ma J."/>
        </authorList>
    </citation>
    <scope>NUCLEOTIDE SEQUENCE [LARGE SCALE GENOMIC DNA]</scope>
    <source>
        <strain evidence="3 4">JCM 14322</strain>
    </source>
</reference>
<dbReference type="NCBIfam" id="TIGR00787">
    <property type="entry name" value="dctP"/>
    <property type="match status" value="1"/>
</dbReference>
<keyword evidence="1 2" id="KW-0732">Signal</keyword>
<sequence length="342" mass="36678">MKITRLLQASAVVGVAALTLAGCASGSGDSGSSAEATEPKTMKLALNQAQDHPSFIALEAFGEYLTDATDGRWNIEVYPDAQLGDQAQYVQSVSDGVIDLAVVSAPQLENLNDDFVVFSLPTVFDSIDHQMSVLSDDEAVGDVYASLEDSNNITVVGGLTQGARSIYLKDKIAETPADLAGKKIRVQESPVFIAMIEALGASPTPMAFSEVYTGLQSGVIDGAENNEISYLTQNHYEVAPFFSFTRHLIGADFLISNTDTLNEMSEEDRAAFDEGWTAAWEQHTDLWVTDTDKAIEDATAGGATFEEVDSEAFTEALTPLLDEFITTDSQQALYDAIRAGAE</sequence>
<dbReference type="Gene3D" id="3.40.190.170">
    <property type="entry name" value="Bacterial extracellular solute-binding protein, family 7"/>
    <property type="match status" value="1"/>
</dbReference>
<evidence type="ECO:0000313" key="4">
    <source>
        <dbReference type="Proteomes" id="UP001500002"/>
    </source>
</evidence>
<dbReference type="InterPro" id="IPR004682">
    <property type="entry name" value="TRAP_DctP"/>
</dbReference>
<dbReference type="CDD" id="cd13671">
    <property type="entry name" value="PBP2_TRAP_SBP_like_3"/>
    <property type="match status" value="1"/>
</dbReference>
<evidence type="ECO:0000256" key="2">
    <source>
        <dbReference type="SAM" id="SignalP"/>
    </source>
</evidence>
<dbReference type="RefSeq" id="WP_344297424.1">
    <property type="nucleotide sequence ID" value="NZ_BAAANJ010000019.1"/>
</dbReference>
<proteinExistence type="predicted"/>
<organism evidence="3 4">
    <name type="scientific">Agromyces neolithicus</name>
    <dbReference type="NCBI Taxonomy" id="269420"/>
    <lineage>
        <taxon>Bacteria</taxon>
        <taxon>Bacillati</taxon>
        <taxon>Actinomycetota</taxon>
        <taxon>Actinomycetes</taxon>
        <taxon>Micrococcales</taxon>
        <taxon>Microbacteriaceae</taxon>
        <taxon>Agromyces</taxon>
    </lineage>
</organism>
<dbReference type="PROSITE" id="PS51257">
    <property type="entry name" value="PROKAR_LIPOPROTEIN"/>
    <property type="match status" value="1"/>
</dbReference>
<feature type="signal peptide" evidence="2">
    <location>
        <begin position="1"/>
        <end position="21"/>
    </location>
</feature>
<accession>A0ABN2MCZ6</accession>
<feature type="chain" id="PRO_5047004888" evidence="2">
    <location>
        <begin position="22"/>
        <end position="342"/>
    </location>
</feature>
<dbReference type="NCBIfam" id="NF037995">
    <property type="entry name" value="TRAP_S1"/>
    <property type="match status" value="1"/>
</dbReference>
<comment type="caution">
    <text evidence="3">The sequence shown here is derived from an EMBL/GenBank/DDBJ whole genome shotgun (WGS) entry which is preliminary data.</text>
</comment>
<protein>
    <submittedName>
        <fullName evidence="3">TRAP transporter substrate-binding protein</fullName>
    </submittedName>
</protein>
<dbReference type="Proteomes" id="UP001500002">
    <property type="component" value="Unassembled WGS sequence"/>
</dbReference>
<evidence type="ECO:0000256" key="1">
    <source>
        <dbReference type="ARBA" id="ARBA00022729"/>
    </source>
</evidence>
<evidence type="ECO:0000313" key="3">
    <source>
        <dbReference type="EMBL" id="GAA1819316.1"/>
    </source>
</evidence>
<dbReference type="Pfam" id="PF03480">
    <property type="entry name" value="DctP"/>
    <property type="match status" value="1"/>
</dbReference>
<dbReference type="InterPro" id="IPR018389">
    <property type="entry name" value="DctP_fam"/>
</dbReference>
<gene>
    <name evidence="3" type="ORF">GCM10009749_32080</name>
</gene>